<evidence type="ECO:0000256" key="1">
    <source>
        <dbReference type="SAM" id="Phobius"/>
    </source>
</evidence>
<feature type="chain" id="PRO_5031384225" evidence="2">
    <location>
        <begin position="22"/>
        <end position="165"/>
    </location>
</feature>
<keyword evidence="1" id="KW-0812">Transmembrane</keyword>
<organism evidence="3 4">
    <name type="scientific">Flammeovirga agarivorans</name>
    <dbReference type="NCBI Taxonomy" id="2726742"/>
    <lineage>
        <taxon>Bacteria</taxon>
        <taxon>Pseudomonadati</taxon>
        <taxon>Bacteroidota</taxon>
        <taxon>Cytophagia</taxon>
        <taxon>Cytophagales</taxon>
        <taxon>Flammeovirgaceae</taxon>
        <taxon>Flammeovirga</taxon>
    </lineage>
</organism>
<keyword evidence="1" id="KW-1133">Transmembrane helix</keyword>
<feature type="transmembrane region" description="Helical" evidence="1">
    <location>
        <begin position="92"/>
        <end position="110"/>
    </location>
</feature>
<evidence type="ECO:0000313" key="3">
    <source>
        <dbReference type="EMBL" id="NLR91567.1"/>
    </source>
</evidence>
<proteinExistence type="predicted"/>
<dbReference type="EMBL" id="JABAIL010000003">
    <property type="protein sequence ID" value="NLR91567.1"/>
    <property type="molecule type" value="Genomic_DNA"/>
</dbReference>
<dbReference type="RefSeq" id="WP_168882285.1">
    <property type="nucleotide sequence ID" value="NZ_JABAIL010000003.1"/>
</dbReference>
<dbReference type="Proteomes" id="UP000585050">
    <property type="component" value="Unassembled WGS sequence"/>
</dbReference>
<evidence type="ECO:0000313" key="4">
    <source>
        <dbReference type="Proteomes" id="UP000585050"/>
    </source>
</evidence>
<name>A0A7X8SK23_9BACT</name>
<evidence type="ECO:0000256" key="2">
    <source>
        <dbReference type="SAM" id="SignalP"/>
    </source>
</evidence>
<protein>
    <submittedName>
        <fullName evidence="3">Uncharacterized protein</fullName>
    </submittedName>
</protein>
<feature type="signal peptide" evidence="2">
    <location>
        <begin position="1"/>
        <end position="21"/>
    </location>
</feature>
<feature type="transmembrane region" description="Helical" evidence="1">
    <location>
        <begin position="122"/>
        <end position="142"/>
    </location>
</feature>
<accession>A0A7X8SK23</accession>
<reference evidence="3 4" key="1">
    <citation type="submission" date="2020-04" db="EMBL/GenBank/DDBJ databases">
        <title>Flammeovirga sp. SR4, a novel species isolated from seawater.</title>
        <authorList>
            <person name="Wang X."/>
        </authorList>
    </citation>
    <scope>NUCLEOTIDE SEQUENCE [LARGE SCALE GENOMIC DNA]</scope>
    <source>
        <strain evidence="3 4">SR4</strain>
    </source>
</reference>
<dbReference type="AlphaFoldDB" id="A0A7X8SK23"/>
<comment type="caution">
    <text evidence="3">The sequence shown here is derived from an EMBL/GenBank/DDBJ whole genome shotgun (WGS) entry which is preliminary data.</text>
</comment>
<keyword evidence="4" id="KW-1185">Reference proteome</keyword>
<keyword evidence="1" id="KW-0472">Membrane</keyword>
<keyword evidence="2" id="KW-0732">Signal</keyword>
<sequence>MPLKSLLITLLFFFFSEMVCAQKFIAVDNYGRNRRKIYAGDQIVFKMKGTEAVYHDEVHAVLDSSFILSKSMTQIPIKEIEVIKFHRPFPKLIAGGTALIGAGFLLSGATSRDSENHYAKDVALLQSGAFFLISAATIPFWWKRYRIGKNAQVQVLDVTIQKTTN</sequence>
<gene>
    <name evidence="3" type="ORF">HGP29_10140</name>
</gene>